<evidence type="ECO:0000313" key="9">
    <source>
        <dbReference type="Proteomes" id="UP000230069"/>
    </source>
</evidence>
<dbReference type="OrthoDB" id="21449at2759"/>
<dbReference type="InterPro" id="IPR000679">
    <property type="entry name" value="Znf_GATA"/>
</dbReference>
<evidence type="ECO:0008006" key="10">
    <source>
        <dbReference type="Google" id="ProtNLM"/>
    </source>
</evidence>
<dbReference type="PROSITE" id="PS50114">
    <property type="entry name" value="GATA_ZN_FINGER_2"/>
    <property type="match status" value="1"/>
</dbReference>
<evidence type="ECO:0000259" key="6">
    <source>
        <dbReference type="PROSITE" id="PS50114"/>
    </source>
</evidence>
<dbReference type="InterPro" id="IPR052138">
    <property type="entry name" value="GATA_ZnFinger_Domain"/>
</dbReference>
<dbReference type="PROSITE" id="PS51525">
    <property type="entry name" value="NET"/>
    <property type="match status" value="1"/>
</dbReference>
<gene>
    <name evidence="8" type="ORF">AQUCO_01100414v1</name>
</gene>
<dbReference type="InParanoid" id="A0A2G5E719"/>
<dbReference type="InterPro" id="IPR013088">
    <property type="entry name" value="Znf_NHR/GATA"/>
</dbReference>
<evidence type="ECO:0000256" key="4">
    <source>
        <dbReference type="PROSITE-ProRule" id="PRU00094"/>
    </source>
</evidence>
<dbReference type="PANTHER" id="PTHR47255:SF4">
    <property type="entry name" value="GATA ZINC FINGER DOMAIN-CONTAINING PROTEIN 12"/>
    <property type="match status" value="1"/>
</dbReference>
<feature type="compositionally biased region" description="Polar residues" evidence="5">
    <location>
        <begin position="171"/>
        <end position="181"/>
    </location>
</feature>
<dbReference type="EMBL" id="KZ305028">
    <property type="protein sequence ID" value="PIA51536.1"/>
    <property type="molecule type" value="Genomic_DNA"/>
</dbReference>
<dbReference type="Pfam" id="PF17035">
    <property type="entry name" value="BET"/>
    <property type="match status" value="1"/>
</dbReference>
<sequence>MDKVIESSAVMPELSGSSVPHGEPQVGPSSFAYHFHEIKELFSQKEDLFPPASKNSVLFPKTSATVNDDDIHLKSEQVVGPSVSRTLFLNGVGDGFPDIKKGKLQTCLKQSVTVFSQEVDEMLESVLEMCKIKKHLINKELLANDPSSAAGVIQSSPSKKQKLSSSPSSSGDTTHVGTKGSQSRDRASSFGDIGSSEESQSRGLTKICLNCKTTRTPQWRDGPDGPKTLCNACGIRLKKKRMSPLGANEANKKLKQEDDDDLRIILESSGSLAKEAVKKYSDEMFGKLGDMEQQLEKCLDVIMSKCRKMAHPEKQQLRKLIQNLPPKNLDRVVDIIVKHRKSSEGPCSEIHINLENEDNGTLWRLYYYVEAVARASNLS</sequence>
<evidence type="ECO:0000259" key="7">
    <source>
        <dbReference type="PROSITE" id="PS51525"/>
    </source>
</evidence>
<feature type="domain" description="GATA-type" evidence="6">
    <location>
        <begin position="208"/>
        <end position="238"/>
    </location>
</feature>
<dbReference type="GO" id="GO:0006355">
    <property type="term" value="P:regulation of DNA-templated transcription"/>
    <property type="evidence" value="ECO:0007669"/>
    <property type="project" value="InterPro"/>
</dbReference>
<dbReference type="CDD" id="cd00202">
    <property type="entry name" value="ZnF_GATA"/>
    <property type="match status" value="1"/>
</dbReference>
<keyword evidence="2 4" id="KW-0863">Zinc-finger</keyword>
<keyword evidence="1" id="KW-0479">Metal-binding</keyword>
<dbReference type="GO" id="GO:0008270">
    <property type="term" value="F:zinc ion binding"/>
    <property type="evidence" value="ECO:0007669"/>
    <property type="project" value="UniProtKB-KW"/>
</dbReference>
<feature type="region of interest" description="Disordered" evidence="5">
    <location>
        <begin position="148"/>
        <end position="198"/>
    </location>
</feature>
<dbReference type="InterPro" id="IPR038336">
    <property type="entry name" value="NET_sf"/>
</dbReference>
<evidence type="ECO:0000256" key="1">
    <source>
        <dbReference type="ARBA" id="ARBA00022723"/>
    </source>
</evidence>
<dbReference type="SMART" id="SM00401">
    <property type="entry name" value="ZnF_GATA"/>
    <property type="match status" value="1"/>
</dbReference>
<feature type="region of interest" description="Disordered" evidence="5">
    <location>
        <begin position="1"/>
        <end position="23"/>
    </location>
</feature>
<feature type="domain" description="NET" evidence="7">
    <location>
        <begin position="299"/>
        <end position="379"/>
    </location>
</feature>
<dbReference type="Proteomes" id="UP000230069">
    <property type="component" value="Unassembled WGS sequence"/>
</dbReference>
<protein>
    <recommendedName>
        <fullName evidence="10">GATA-type domain-containing protein</fullName>
    </recommendedName>
</protein>
<dbReference type="Gene3D" id="1.20.1270.220">
    <property type="match status" value="1"/>
</dbReference>
<accession>A0A2G5E719</accession>
<organism evidence="8 9">
    <name type="scientific">Aquilegia coerulea</name>
    <name type="common">Rocky mountain columbine</name>
    <dbReference type="NCBI Taxonomy" id="218851"/>
    <lineage>
        <taxon>Eukaryota</taxon>
        <taxon>Viridiplantae</taxon>
        <taxon>Streptophyta</taxon>
        <taxon>Embryophyta</taxon>
        <taxon>Tracheophyta</taxon>
        <taxon>Spermatophyta</taxon>
        <taxon>Magnoliopsida</taxon>
        <taxon>Ranunculales</taxon>
        <taxon>Ranunculaceae</taxon>
        <taxon>Thalictroideae</taxon>
        <taxon>Aquilegia</taxon>
    </lineage>
</organism>
<evidence type="ECO:0000256" key="3">
    <source>
        <dbReference type="ARBA" id="ARBA00022833"/>
    </source>
</evidence>
<dbReference type="Gene3D" id="3.30.50.10">
    <property type="entry name" value="Erythroid Transcription Factor GATA-1, subunit A"/>
    <property type="match status" value="1"/>
</dbReference>
<name>A0A2G5E719_AQUCA</name>
<proteinExistence type="predicted"/>
<dbReference type="PANTHER" id="PTHR47255">
    <property type="entry name" value="GATA TRANSCRIPTION FACTOR 22-RELATED"/>
    <property type="match status" value="1"/>
</dbReference>
<evidence type="ECO:0000313" key="8">
    <source>
        <dbReference type="EMBL" id="PIA51536.1"/>
    </source>
</evidence>
<dbReference type="GO" id="GO:0043565">
    <property type="term" value="F:sequence-specific DNA binding"/>
    <property type="evidence" value="ECO:0007669"/>
    <property type="project" value="InterPro"/>
</dbReference>
<feature type="compositionally biased region" description="Low complexity" evidence="5">
    <location>
        <begin position="154"/>
        <end position="170"/>
    </location>
</feature>
<evidence type="ECO:0000256" key="5">
    <source>
        <dbReference type="SAM" id="MobiDB-lite"/>
    </source>
</evidence>
<dbReference type="SUPFAM" id="SSF57716">
    <property type="entry name" value="Glucocorticoid receptor-like (DNA-binding domain)"/>
    <property type="match status" value="1"/>
</dbReference>
<keyword evidence="3" id="KW-0862">Zinc</keyword>
<dbReference type="InterPro" id="IPR027353">
    <property type="entry name" value="NET_dom"/>
</dbReference>
<keyword evidence="9" id="KW-1185">Reference proteome</keyword>
<dbReference type="AlphaFoldDB" id="A0A2G5E719"/>
<dbReference type="Pfam" id="PF00320">
    <property type="entry name" value="GATA"/>
    <property type="match status" value="1"/>
</dbReference>
<reference evidence="8 9" key="1">
    <citation type="submission" date="2017-09" db="EMBL/GenBank/DDBJ databases">
        <title>WGS assembly of Aquilegia coerulea Goldsmith.</title>
        <authorList>
            <person name="Hodges S."/>
            <person name="Kramer E."/>
            <person name="Nordborg M."/>
            <person name="Tomkins J."/>
            <person name="Borevitz J."/>
            <person name="Derieg N."/>
            <person name="Yan J."/>
            <person name="Mihaltcheva S."/>
            <person name="Hayes R.D."/>
            <person name="Rokhsar D."/>
        </authorList>
    </citation>
    <scope>NUCLEOTIDE SEQUENCE [LARGE SCALE GENOMIC DNA]</scope>
    <source>
        <strain evidence="9">cv. Goldsmith</strain>
    </source>
</reference>
<evidence type="ECO:0000256" key="2">
    <source>
        <dbReference type="ARBA" id="ARBA00022771"/>
    </source>
</evidence>